<gene>
    <name evidence="3" type="ORF">DLJ48_04390</name>
    <name evidence="2" type="ORF">EVC35_04325</name>
</gene>
<keyword evidence="4" id="KW-1185">Reference proteome</keyword>
<organism evidence="2 5">
    <name type="scientific">Oenococcus sicerae</name>
    <dbReference type="NCBI Taxonomy" id="2203724"/>
    <lineage>
        <taxon>Bacteria</taxon>
        <taxon>Bacillati</taxon>
        <taxon>Bacillota</taxon>
        <taxon>Bacilli</taxon>
        <taxon>Lactobacillales</taxon>
        <taxon>Lactobacillaceae</taxon>
        <taxon>Oenococcus</taxon>
    </lineage>
</organism>
<keyword evidence="1" id="KW-1133">Transmembrane helix</keyword>
<evidence type="ECO:0000313" key="5">
    <source>
        <dbReference type="Proteomes" id="UP001167919"/>
    </source>
</evidence>
<reference evidence="3" key="3">
    <citation type="submission" date="2020-01" db="EMBL/GenBank/DDBJ databases">
        <authorList>
            <person name="Cousin F.J."/>
            <person name="Le Guellec R."/>
            <person name="Cretenet M."/>
        </authorList>
    </citation>
    <scope>NUCLEOTIDE SEQUENCE</scope>
    <source>
        <strain evidence="3">UCMA 15228</strain>
    </source>
</reference>
<feature type="transmembrane region" description="Helical" evidence="1">
    <location>
        <begin position="24"/>
        <end position="45"/>
    </location>
</feature>
<accession>A0AAJ1VQI6</accession>
<feature type="transmembrane region" description="Helical" evidence="1">
    <location>
        <begin position="51"/>
        <end position="75"/>
    </location>
</feature>
<sequence>MVQKDFVQGYETEIKYQKHMIANLGRWFTLFSLITGIAIVLLYFFHINRSLISVAAIALFVLGLLGMMLFGYGIYKGRQNVGKVIDAFENKLAAKNAH</sequence>
<dbReference type="RefSeq" id="WP_128686268.1">
    <property type="nucleotide sequence ID" value="NZ_CP029684.2"/>
</dbReference>
<dbReference type="EMBL" id="CP029684">
    <property type="protein sequence ID" value="QAS69813.1"/>
    <property type="molecule type" value="Genomic_DNA"/>
</dbReference>
<keyword evidence="1" id="KW-0812">Transmembrane</keyword>
<evidence type="ECO:0000313" key="3">
    <source>
        <dbReference type="EMBL" id="QAS69813.1"/>
    </source>
</evidence>
<evidence type="ECO:0000256" key="1">
    <source>
        <dbReference type="SAM" id="Phobius"/>
    </source>
</evidence>
<dbReference type="Proteomes" id="UP001167919">
    <property type="component" value="Unassembled WGS sequence"/>
</dbReference>
<keyword evidence="1" id="KW-0472">Membrane</keyword>
<protein>
    <submittedName>
        <fullName evidence="2">DUF202 domain-containing protein</fullName>
    </submittedName>
</protein>
<name>A0AAJ1VQI6_9LACO</name>
<evidence type="ECO:0000313" key="2">
    <source>
        <dbReference type="EMBL" id="MDN6900232.1"/>
    </source>
</evidence>
<dbReference type="AlphaFoldDB" id="A0AAJ1VQI6"/>
<dbReference type="EMBL" id="SDWY01000002">
    <property type="protein sequence ID" value="MDN6900232.1"/>
    <property type="molecule type" value="Genomic_DNA"/>
</dbReference>
<reference evidence="3 4" key="1">
    <citation type="journal article" date="2019" name="Syst. Appl. Microbiol.">
        <title>Oenococcus sicerae sp. nov., isolated from French cider.</title>
        <authorList>
            <person name="Cousin F.J."/>
            <person name="Le Guellec R."/>
            <person name="Chagnot C."/>
            <person name="Goux D."/>
            <person name="Dalmasso M."/>
            <person name="Laplace J.M."/>
            <person name="Cretenet M."/>
        </authorList>
    </citation>
    <scope>NUCLEOTIDE SEQUENCE [LARGE SCALE GENOMIC DNA]</scope>
    <source>
        <strain evidence="3 4">UCMA 15228</strain>
    </source>
</reference>
<dbReference type="Proteomes" id="UP000286907">
    <property type="component" value="Chromosome"/>
</dbReference>
<reference evidence="2" key="2">
    <citation type="submission" date="2019-01" db="EMBL/GenBank/DDBJ databases">
        <title>Oenococcus sicerae UCMA17102.</title>
        <authorList>
            <person name="Cousin F.J."/>
            <person name="Le Guellec R."/>
            <person name="Cretenet M."/>
        </authorList>
    </citation>
    <scope>NUCLEOTIDE SEQUENCE</scope>
    <source>
        <strain evidence="2">UCMA17102</strain>
    </source>
</reference>
<evidence type="ECO:0000313" key="4">
    <source>
        <dbReference type="Proteomes" id="UP000286907"/>
    </source>
</evidence>
<proteinExistence type="predicted"/>